<comment type="cofactor">
    <cofactor evidence="1">
        <name>Mg(2+)</name>
        <dbReference type="ChEBI" id="CHEBI:18420"/>
    </cofactor>
</comment>
<dbReference type="EMBL" id="LS991953">
    <property type="protein sequence ID" value="SYV92934.1"/>
    <property type="molecule type" value="Genomic_DNA"/>
</dbReference>
<evidence type="ECO:0000313" key="12">
    <source>
        <dbReference type="EMBL" id="SYV92934.1"/>
    </source>
</evidence>
<gene>
    <name evidence="12" type="primary">upp</name>
    <name evidence="12" type="ORF">NCTC10124_00662</name>
</gene>
<evidence type="ECO:0000313" key="13">
    <source>
        <dbReference type="Proteomes" id="UP000259328"/>
    </source>
</evidence>
<dbReference type="GO" id="GO:0004845">
    <property type="term" value="F:uracil phosphoribosyltransferase activity"/>
    <property type="evidence" value="ECO:0007669"/>
    <property type="project" value="UniProtKB-UniRule"/>
</dbReference>
<evidence type="ECO:0000256" key="7">
    <source>
        <dbReference type="ARBA" id="ARBA00022679"/>
    </source>
</evidence>
<comment type="pathway">
    <text evidence="2">Pyrimidine metabolism; UMP biosynthesis via salvage pathway; UMP from uracil: step 1/1.</text>
</comment>
<dbReference type="NCBIfam" id="TIGR01091">
    <property type="entry name" value="upp"/>
    <property type="match status" value="1"/>
</dbReference>
<dbReference type="Proteomes" id="UP000259328">
    <property type="component" value="Chromosome"/>
</dbReference>
<dbReference type="AlphaFoldDB" id="A0A3B0PHK9"/>
<evidence type="ECO:0000256" key="3">
    <source>
        <dbReference type="ARBA" id="ARBA00009516"/>
    </source>
</evidence>
<dbReference type="NCBIfam" id="NF001097">
    <property type="entry name" value="PRK00129.1"/>
    <property type="match status" value="1"/>
</dbReference>
<keyword evidence="5" id="KW-0021">Allosteric enzyme</keyword>
<dbReference type="RefSeq" id="WP_020002951.1">
    <property type="nucleotide sequence ID" value="NZ_LS991953.1"/>
</dbReference>
<dbReference type="PANTHER" id="PTHR32315">
    <property type="entry name" value="ADENINE PHOSPHORIBOSYLTRANSFERASE"/>
    <property type="match status" value="1"/>
</dbReference>
<name>A0A3B0PHK9_MYCSY</name>
<evidence type="ECO:0000259" key="11">
    <source>
        <dbReference type="Pfam" id="PF14681"/>
    </source>
</evidence>
<accession>A0A3B0PHK9</accession>
<dbReference type="InterPro" id="IPR000836">
    <property type="entry name" value="PRTase_dom"/>
</dbReference>
<protein>
    <recommendedName>
        <fullName evidence="4 10">Uracil phosphoribosyltransferase</fullName>
        <ecNumber evidence="4 10">2.4.2.9</ecNumber>
    </recommendedName>
</protein>
<dbReference type="GeneID" id="93530089"/>
<dbReference type="CDD" id="cd06223">
    <property type="entry name" value="PRTases_typeI"/>
    <property type="match status" value="1"/>
</dbReference>
<evidence type="ECO:0000256" key="9">
    <source>
        <dbReference type="ARBA" id="ARBA00023134"/>
    </source>
</evidence>
<dbReference type="EC" id="2.4.2.9" evidence="4 10"/>
<dbReference type="Gene3D" id="3.40.50.2020">
    <property type="match status" value="1"/>
</dbReference>
<evidence type="ECO:0000256" key="5">
    <source>
        <dbReference type="ARBA" id="ARBA00022533"/>
    </source>
</evidence>
<dbReference type="GO" id="GO:0005525">
    <property type="term" value="F:GTP binding"/>
    <property type="evidence" value="ECO:0007669"/>
    <property type="project" value="UniProtKB-KW"/>
</dbReference>
<dbReference type="InterPro" id="IPR005765">
    <property type="entry name" value="UPRT"/>
</dbReference>
<keyword evidence="9" id="KW-0342">GTP-binding</keyword>
<proteinExistence type="inferred from homology"/>
<dbReference type="UniPathway" id="UPA00574">
    <property type="reaction ID" value="UER00636"/>
</dbReference>
<keyword evidence="6 12" id="KW-0328">Glycosyltransferase</keyword>
<dbReference type="FunFam" id="3.40.50.2020:FF:000023">
    <property type="entry name" value="Probable uracil phosphoribosyltransferase"/>
    <property type="match status" value="1"/>
</dbReference>
<evidence type="ECO:0000256" key="1">
    <source>
        <dbReference type="ARBA" id="ARBA00001946"/>
    </source>
</evidence>
<keyword evidence="7 12" id="KW-0808">Transferase</keyword>
<evidence type="ECO:0000256" key="10">
    <source>
        <dbReference type="NCBIfam" id="TIGR01091"/>
    </source>
</evidence>
<feature type="domain" description="Phosphoribosyltransferase" evidence="11">
    <location>
        <begin position="5"/>
        <end position="206"/>
    </location>
</feature>
<dbReference type="InterPro" id="IPR029057">
    <property type="entry name" value="PRTase-like"/>
</dbReference>
<evidence type="ECO:0000256" key="8">
    <source>
        <dbReference type="ARBA" id="ARBA00022741"/>
    </source>
</evidence>
<dbReference type="GO" id="GO:0044206">
    <property type="term" value="P:UMP salvage"/>
    <property type="evidence" value="ECO:0007669"/>
    <property type="project" value="UniProtKB-UniPathway"/>
</dbReference>
<sequence>MLKLVKHPLIEIKLSKLREKKTKIDEFRKNLNQISSLMAYEVLKKYKAKRYQSKSVLDEKFKGKKLNKDILFVPILRAGLGMLDGFLEIASEARVGFYGLSRDEKTLKPVCYLNKVPTLDPETFVVIIDPMLATGNSAIYVIDEMKKMGYKNISFASLLTVQETLDKLQARHPDIDIYTASIDRKLTSNGFISPGLGDAGDKFFGT</sequence>
<dbReference type="GO" id="GO:0006223">
    <property type="term" value="P:uracil salvage"/>
    <property type="evidence" value="ECO:0007669"/>
    <property type="project" value="InterPro"/>
</dbReference>
<evidence type="ECO:0000256" key="2">
    <source>
        <dbReference type="ARBA" id="ARBA00005180"/>
    </source>
</evidence>
<reference evidence="13" key="1">
    <citation type="submission" date="2018-06" db="EMBL/GenBank/DDBJ databases">
        <authorList>
            <consortium name="Pathogen Informatics"/>
        </authorList>
    </citation>
    <scope>NUCLEOTIDE SEQUENCE [LARGE SCALE GENOMIC DNA]</scope>
    <source>
        <strain evidence="13">NCTC10124</strain>
    </source>
</reference>
<dbReference type="InterPro" id="IPR050054">
    <property type="entry name" value="UPRTase/APRTase"/>
</dbReference>
<dbReference type="Pfam" id="PF14681">
    <property type="entry name" value="UPRTase"/>
    <property type="match status" value="1"/>
</dbReference>
<dbReference type="PANTHER" id="PTHR32315:SF4">
    <property type="entry name" value="URACIL PHOSPHORIBOSYLTRANSFERASE, CHLOROPLASTIC"/>
    <property type="match status" value="1"/>
</dbReference>
<comment type="similarity">
    <text evidence="3">Belongs to the UPRTase family.</text>
</comment>
<evidence type="ECO:0000256" key="4">
    <source>
        <dbReference type="ARBA" id="ARBA00011894"/>
    </source>
</evidence>
<dbReference type="SUPFAM" id="SSF53271">
    <property type="entry name" value="PRTase-like"/>
    <property type="match status" value="1"/>
</dbReference>
<evidence type="ECO:0000256" key="6">
    <source>
        <dbReference type="ARBA" id="ARBA00022676"/>
    </source>
</evidence>
<organism evidence="12 13">
    <name type="scientific">Mycoplasmopsis synoviae</name>
    <name type="common">Mycoplasma synoviae</name>
    <dbReference type="NCBI Taxonomy" id="2109"/>
    <lineage>
        <taxon>Bacteria</taxon>
        <taxon>Bacillati</taxon>
        <taxon>Mycoplasmatota</taxon>
        <taxon>Mycoplasmoidales</taxon>
        <taxon>Metamycoplasmataceae</taxon>
        <taxon>Mycoplasmopsis</taxon>
    </lineage>
</organism>
<keyword evidence="8" id="KW-0547">Nucleotide-binding</keyword>